<dbReference type="PROSITE" id="PS50110">
    <property type="entry name" value="RESPONSE_REGULATORY"/>
    <property type="match status" value="1"/>
</dbReference>
<keyword evidence="3" id="KW-0805">Transcription regulation</keyword>
<dbReference type="GO" id="GO:0032993">
    <property type="term" value="C:protein-DNA complex"/>
    <property type="evidence" value="ECO:0007669"/>
    <property type="project" value="TreeGrafter"/>
</dbReference>
<evidence type="ECO:0000256" key="4">
    <source>
        <dbReference type="ARBA" id="ARBA00023125"/>
    </source>
</evidence>
<keyword evidence="4 8" id="KW-0238">DNA-binding</keyword>
<keyword evidence="1 6" id="KW-0597">Phosphoprotein</keyword>
<dbReference type="InterPro" id="IPR011006">
    <property type="entry name" value="CheY-like_superfamily"/>
</dbReference>
<accession>A0A5C6RWS7</accession>
<dbReference type="InterPro" id="IPR000792">
    <property type="entry name" value="Tscrpt_reg_LuxR_C"/>
</dbReference>
<dbReference type="AlphaFoldDB" id="A0A5C6RWS7"/>
<dbReference type="RefSeq" id="WP_147100529.1">
    <property type="nucleotide sequence ID" value="NZ_JBHUFH010000001.1"/>
</dbReference>
<dbReference type="InterPro" id="IPR036388">
    <property type="entry name" value="WH-like_DNA-bd_sf"/>
</dbReference>
<evidence type="ECO:0000256" key="2">
    <source>
        <dbReference type="ARBA" id="ARBA00023012"/>
    </source>
</evidence>
<dbReference type="Gene3D" id="1.10.10.10">
    <property type="entry name" value="Winged helix-like DNA-binding domain superfamily/Winged helix DNA-binding domain"/>
    <property type="match status" value="1"/>
</dbReference>
<keyword evidence="9" id="KW-1185">Reference proteome</keyword>
<dbReference type="OrthoDB" id="5292887at2"/>
<dbReference type="PRINTS" id="PR00038">
    <property type="entry name" value="HTHLUXR"/>
</dbReference>
<comment type="caution">
    <text evidence="8">The sequence shown here is derived from an EMBL/GenBank/DDBJ whole genome shotgun (WGS) entry which is preliminary data.</text>
</comment>
<dbReference type="GO" id="GO:0006355">
    <property type="term" value="P:regulation of DNA-templated transcription"/>
    <property type="evidence" value="ECO:0007669"/>
    <property type="project" value="InterPro"/>
</dbReference>
<organism evidence="8 9">
    <name type="scientific">Paracoccus aurantiacus</name>
    <dbReference type="NCBI Taxonomy" id="2599412"/>
    <lineage>
        <taxon>Bacteria</taxon>
        <taxon>Pseudomonadati</taxon>
        <taxon>Pseudomonadota</taxon>
        <taxon>Alphaproteobacteria</taxon>
        <taxon>Rhodobacterales</taxon>
        <taxon>Paracoccaceae</taxon>
        <taxon>Paracoccus</taxon>
    </lineage>
</organism>
<evidence type="ECO:0000313" key="9">
    <source>
        <dbReference type="Proteomes" id="UP000321562"/>
    </source>
</evidence>
<evidence type="ECO:0000256" key="1">
    <source>
        <dbReference type="ARBA" id="ARBA00022553"/>
    </source>
</evidence>
<dbReference type="Pfam" id="PF00196">
    <property type="entry name" value="GerE"/>
    <property type="match status" value="1"/>
</dbReference>
<sequence>MLRFRSDTIPVAAMTSRTAPVRRQRIIICTADTALRADLGDMLDQNGFTVVWARDSDHAMFLMGDLRFAAMVCDQALPDHDGIAFLQQIRRERPDLGEMPIIVLSEFAEPSDMVAGRLAGADDYLVKPVDHPMLVASLEVQIRQAARVRLAVLEKESAEGRSPRLNAAFDLMDRLSFGIELFDAQGHEIFCNRAARGLPRTNADTIRGWVARHVGQANRAESSEMLPGPGVLDFRMIPTGVSHSNTTQHLFVVILALTDPGEPETVFAATTFASAHWGYLGGELVAEAIGLTPTESRLAAFLAEGMRLDEIGEMMSIARPTVNYHLRNIYQKSGASRQSDVINLLRAVHLTDAQHLSAHPADGSRRQIGGESRS</sequence>
<evidence type="ECO:0000256" key="5">
    <source>
        <dbReference type="ARBA" id="ARBA00023163"/>
    </source>
</evidence>
<dbReference type="SMART" id="SM00421">
    <property type="entry name" value="HTH_LUXR"/>
    <property type="match status" value="1"/>
</dbReference>
<dbReference type="EMBL" id="VOPL01000008">
    <property type="protein sequence ID" value="TXB66435.1"/>
    <property type="molecule type" value="Genomic_DNA"/>
</dbReference>
<dbReference type="Proteomes" id="UP000321562">
    <property type="component" value="Unassembled WGS sequence"/>
</dbReference>
<dbReference type="Pfam" id="PF00072">
    <property type="entry name" value="Response_reg"/>
    <property type="match status" value="1"/>
</dbReference>
<reference evidence="8 9" key="1">
    <citation type="submission" date="2019-08" db="EMBL/GenBank/DDBJ databases">
        <authorList>
            <person name="Ye J."/>
        </authorList>
    </citation>
    <scope>NUCLEOTIDE SEQUENCE [LARGE SCALE GENOMIC DNA]</scope>
    <source>
        <strain evidence="8 9">TK008</strain>
    </source>
</reference>
<protein>
    <submittedName>
        <fullName evidence="8">DNA-binding response regulator</fullName>
    </submittedName>
</protein>
<evidence type="ECO:0000256" key="3">
    <source>
        <dbReference type="ARBA" id="ARBA00023015"/>
    </source>
</evidence>
<dbReference type="GO" id="GO:0000976">
    <property type="term" value="F:transcription cis-regulatory region binding"/>
    <property type="evidence" value="ECO:0007669"/>
    <property type="project" value="TreeGrafter"/>
</dbReference>
<dbReference type="GO" id="GO:0000156">
    <property type="term" value="F:phosphorelay response regulator activity"/>
    <property type="evidence" value="ECO:0007669"/>
    <property type="project" value="TreeGrafter"/>
</dbReference>
<evidence type="ECO:0000313" key="8">
    <source>
        <dbReference type="EMBL" id="TXB66435.1"/>
    </source>
</evidence>
<dbReference type="SUPFAM" id="SSF52172">
    <property type="entry name" value="CheY-like"/>
    <property type="match status" value="1"/>
</dbReference>
<proteinExistence type="predicted"/>
<keyword evidence="2" id="KW-0902">Two-component regulatory system</keyword>
<dbReference type="Gene3D" id="3.40.50.2300">
    <property type="match status" value="1"/>
</dbReference>
<dbReference type="GO" id="GO:0005829">
    <property type="term" value="C:cytosol"/>
    <property type="evidence" value="ECO:0007669"/>
    <property type="project" value="TreeGrafter"/>
</dbReference>
<dbReference type="InterPro" id="IPR001789">
    <property type="entry name" value="Sig_transdc_resp-reg_receiver"/>
</dbReference>
<dbReference type="SUPFAM" id="SSF46894">
    <property type="entry name" value="C-terminal effector domain of the bipartite response regulators"/>
    <property type="match status" value="1"/>
</dbReference>
<dbReference type="InterPro" id="IPR039420">
    <property type="entry name" value="WalR-like"/>
</dbReference>
<evidence type="ECO:0000256" key="6">
    <source>
        <dbReference type="PROSITE-ProRule" id="PRU00169"/>
    </source>
</evidence>
<dbReference type="InterPro" id="IPR016032">
    <property type="entry name" value="Sig_transdc_resp-reg_C-effctor"/>
</dbReference>
<evidence type="ECO:0000259" key="7">
    <source>
        <dbReference type="PROSITE" id="PS50110"/>
    </source>
</evidence>
<keyword evidence="5" id="KW-0804">Transcription</keyword>
<dbReference type="PANTHER" id="PTHR48111">
    <property type="entry name" value="REGULATOR OF RPOS"/>
    <property type="match status" value="1"/>
</dbReference>
<feature type="domain" description="Response regulatory" evidence="7">
    <location>
        <begin position="25"/>
        <end position="142"/>
    </location>
</feature>
<feature type="modified residue" description="4-aspartylphosphate" evidence="6">
    <location>
        <position position="74"/>
    </location>
</feature>
<dbReference type="PANTHER" id="PTHR48111:SF1">
    <property type="entry name" value="TWO-COMPONENT RESPONSE REGULATOR ORR33"/>
    <property type="match status" value="1"/>
</dbReference>
<name>A0A5C6RWS7_9RHOB</name>
<dbReference type="SMART" id="SM00448">
    <property type="entry name" value="REC"/>
    <property type="match status" value="1"/>
</dbReference>
<gene>
    <name evidence="8" type="ORF">FQV27_16120</name>
</gene>